<comment type="caution">
    <text evidence="1">The sequence shown here is derived from an EMBL/GenBank/DDBJ whole genome shotgun (WGS) entry which is preliminary data.</text>
</comment>
<sequence length="175" mass="20468">MPSEWYNIENSIDIPTEEKDLIEESVSHLSTIMSSIFGNLEEFDQYGGTVSIINNFNQPIGINITYALFGEQQLQYFPGSPEFEQYNKISIFNRKINKQEFVAILLNRDNSIQEIQTNIPSSNPYSIYTWLLDAYKKIDLVLNYPENYYLDRDEFIYHGPKETEELNNQKKDLGL</sequence>
<accession>A0A847CZF9</accession>
<dbReference type="EMBL" id="JAAZBX010000001">
    <property type="protein sequence ID" value="NLD25065.1"/>
    <property type="molecule type" value="Genomic_DNA"/>
</dbReference>
<proteinExistence type="predicted"/>
<protein>
    <submittedName>
        <fullName evidence="1">Uncharacterized protein</fullName>
    </submittedName>
</protein>
<dbReference type="Proteomes" id="UP000545876">
    <property type="component" value="Unassembled WGS sequence"/>
</dbReference>
<organism evidence="1 2">
    <name type="scientific">Candidatus Dojkabacteria bacterium</name>
    <dbReference type="NCBI Taxonomy" id="2099670"/>
    <lineage>
        <taxon>Bacteria</taxon>
        <taxon>Candidatus Dojkabacteria</taxon>
    </lineage>
</organism>
<evidence type="ECO:0000313" key="2">
    <source>
        <dbReference type="Proteomes" id="UP000545876"/>
    </source>
</evidence>
<dbReference type="AlphaFoldDB" id="A0A847CZF9"/>
<gene>
    <name evidence="1" type="ORF">GX656_00265</name>
</gene>
<evidence type="ECO:0000313" key="1">
    <source>
        <dbReference type="EMBL" id="NLD25065.1"/>
    </source>
</evidence>
<reference evidence="1 2" key="1">
    <citation type="journal article" date="2020" name="Biotechnol. Biofuels">
        <title>New insights from the biogas microbiome by comprehensive genome-resolved metagenomics of nearly 1600 species originating from multiple anaerobic digesters.</title>
        <authorList>
            <person name="Campanaro S."/>
            <person name="Treu L."/>
            <person name="Rodriguez-R L.M."/>
            <person name="Kovalovszki A."/>
            <person name="Ziels R.M."/>
            <person name="Maus I."/>
            <person name="Zhu X."/>
            <person name="Kougias P.G."/>
            <person name="Basile A."/>
            <person name="Luo G."/>
            <person name="Schluter A."/>
            <person name="Konstantinidis K.T."/>
            <person name="Angelidaki I."/>
        </authorList>
    </citation>
    <scope>NUCLEOTIDE SEQUENCE [LARGE SCALE GENOMIC DNA]</scope>
    <source>
        <strain evidence="1">AS06rmzACSIP_65</strain>
    </source>
</reference>
<name>A0A847CZF9_9BACT</name>